<accession>A0A9W6D0R8</accession>
<dbReference type="Pfam" id="PF05402">
    <property type="entry name" value="PqqD"/>
    <property type="match status" value="1"/>
</dbReference>
<evidence type="ECO:0008006" key="3">
    <source>
        <dbReference type="Google" id="ProtNLM"/>
    </source>
</evidence>
<dbReference type="EMBL" id="BSDP01000001">
    <property type="protein sequence ID" value="GLI27353.1"/>
    <property type="molecule type" value="Genomic_DNA"/>
</dbReference>
<dbReference type="Proteomes" id="UP001144396">
    <property type="component" value="Unassembled WGS sequence"/>
</dbReference>
<dbReference type="InterPro" id="IPR041881">
    <property type="entry name" value="PqqD_sf"/>
</dbReference>
<proteinExistence type="predicted"/>
<dbReference type="RefSeq" id="WP_281883837.1">
    <property type="nucleotide sequence ID" value="NZ_BSDP01000001.1"/>
</dbReference>
<evidence type="ECO:0000313" key="2">
    <source>
        <dbReference type="Proteomes" id="UP001144396"/>
    </source>
</evidence>
<dbReference type="InterPro" id="IPR008792">
    <property type="entry name" value="PQQD"/>
</dbReference>
<sequence>MSGPLRCADAVGVVEHADVLYVAALPHGPILVLEGVAPGIWHAAIGSERGAVADAVADAIGAEAAEIRADVDAFVDDLVERGLLREDGAG</sequence>
<gene>
    <name evidence="1" type="ORF">ARHIZOSPH14_15950</name>
</gene>
<organism evidence="1 2">
    <name type="scientific">Agromyces rhizosphaerae</name>
    <dbReference type="NCBI Taxonomy" id="88374"/>
    <lineage>
        <taxon>Bacteria</taxon>
        <taxon>Bacillati</taxon>
        <taxon>Actinomycetota</taxon>
        <taxon>Actinomycetes</taxon>
        <taxon>Micrococcales</taxon>
        <taxon>Microbacteriaceae</taxon>
        <taxon>Agromyces</taxon>
    </lineage>
</organism>
<protein>
    <recommendedName>
        <fullName evidence="3">PqqD family protein</fullName>
    </recommendedName>
</protein>
<reference evidence="1" key="1">
    <citation type="submission" date="2022-12" db="EMBL/GenBank/DDBJ databases">
        <title>Reference genome sequencing for broad-spectrum identification of bacterial and archaeal isolates by mass spectrometry.</title>
        <authorList>
            <person name="Sekiguchi Y."/>
            <person name="Tourlousse D.M."/>
        </authorList>
    </citation>
    <scope>NUCLEOTIDE SEQUENCE</scope>
    <source>
        <strain evidence="1">14</strain>
    </source>
</reference>
<comment type="caution">
    <text evidence="1">The sequence shown here is derived from an EMBL/GenBank/DDBJ whole genome shotgun (WGS) entry which is preliminary data.</text>
</comment>
<evidence type="ECO:0000313" key="1">
    <source>
        <dbReference type="EMBL" id="GLI27353.1"/>
    </source>
</evidence>
<dbReference type="Gene3D" id="1.10.10.1150">
    <property type="entry name" value="Coenzyme PQQ synthesis protein D (PqqD)"/>
    <property type="match status" value="1"/>
</dbReference>
<name>A0A9W6D0R8_9MICO</name>
<keyword evidence="2" id="KW-1185">Reference proteome</keyword>
<dbReference type="AlphaFoldDB" id="A0A9W6D0R8"/>